<gene>
    <name evidence="2" type="ORF">G6F50_015592</name>
</gene>
<organism evidence="2 3">
    <name type="scientific">Rhizopus delemar</name>
    <dbReference type="NCBI Taxonomy" id="936053"/>
    <lineage>
        <taxon>Eukaryota</taxon>
        <taxon>Fungi</taxon>
        <taxon>Fungi incertae sedis</taxon>
        <taxon>Mucoromycota</taxon>
        <taxon>Mucoromycotina</taxon>
        <taxon>Mucoromycetes</taxon>
        <taxon>Mucorales</taxon>
        <taxon>Mucorineae</taxon>
        <taxon>Rhizopodaceae</taxon>
        <taxon>Rhizopus</taxon>
    </lineage>
</organism>
<sequence length="169" mass="19630">MLRRSHRMARQAARIAAYRHWSEFLAHRRADEGRRAIHPSLAARPGPPARGRAHPRRCLWLAGADRPRPRHRQGDPARPGRPAAEPDRPGHHPGHPGAHPQQQAHPADGAARDRLRREARPRHEQAPDAAVPHQRHALHRVQRRRRSDRHPRLLLRWWRLRGQPGRRGR</sequence>
<feature type="region of interest" description="Disordered" evidence="1">
    <location>
        <begin position="60"/>
        <end position="152"/>
    </location>
</feature>
<evidence type="ECO:0000256" key="1">
    <source>
        <dbReference type="SAM" id="MobiDB-lite"/>
    </source>
</evidence>
<evidence type="ECO:0000313" key="3">
    <source>
        <dbReference type="Proteomes" id="UP000740926"/>
    </source>
</evidence>
<dbReference type="Proteomes" id="UP000740926">
    <property type="component" value="Unassembled WGS sequence"/>
</dbReference>
<proteinExistence type="predicted"/>
<comment type="caution">
    <text evidence="2">The sequence shown here is derived from an EMBL/GenBank/DDBJ whole genome shotgun (WGS) entry which is preliminary data.</text>
</comment>
<accession>A0A9P6XXG0</accession>
<evidence type="ECO:0000313" key="2">
    <source>
        <dbReference type="EMBL" id="KAG1534334.1"/>
    </source>
</evidence>
<reference evidence="2 3" key="1">
    <citation type="journal article" date="2020" name="Microb. Genom.">
        <title>Genetic diversity of clinical and environmental Mucorales isolates obtained from an investigation of mucormycosis cases among solid organ transplant recipients.</title>
        <authorList>
            <person name="Nguyen M.H."/>
            <person name="Kaul D."/>
            <person name="Muto C."/>
            <person name="Cheng S.J."/>
            <person name="Richter R.A."/>
            <person name="Bruno V.M."/>
            <person name="Liu G."/>
            <person name="Beyhan S."/>
            <person name="Sundermann A.J."/>
            <person name="Mounaud S."/>
            <person name="Pasculle A.W."/>
            <person name="Nierman W.C."/>
            <person name="Driscoll E."/>
            <person name="Cumbie R."/>
            <person name="Clancy C.J."/>
            <person name="Dupont C.L."/>
        </authorList>
    </citation>
    <scope>NUCLEOTIDE SEQUENCE [LARGE SCALE GENOMIC DNA]</scope>
    <source>
        <strain evidence="2 3">GL24</strain>
    </source>
</reference>
<feature type="compositionally biased region" description="Basic residues" evidence="1">
    <location>
        <begin position="133"/>
        <end position="152"/>
    </location>
</feature>
<protein>
    <submittedName>
        <fullName evidence="2">Uncharacterized protein</fullName>
    </submittedName>
</protein>
<dbReference type="EMBL" id="JAANIU010008781">
    <property type="protein sequence ID" value="KAG1534334.1"/>
    <property type="molecule type" value="Genomic_DNA"/>
</dbReference>
<dbReference type="AlphaFoldDB" id="A0A9P6XXG0"/>
<feature type="compositionally biased region" description="Low complexity" evidence="1">
    <location>
        <begin position="95"/>
        <end position="109"/>
    </location>
</feature>
<feature type="compositionally biased region" description="Basic and acidic residues" evidence="1">
    <location>
        <begin position="110"/>
        <end position="126"/>
    </location>
</feature>
<keyword evidence="3" id="KW-1185">Reference proteome</keyword>
<name>A0A9P6XXG0_9FUNG</name>